<proteinExistence type="predicted"/>
<organism evidence="2 3">
    <name type="scientific">Agrococcus jenensis</name>
    <dbReference type="NCBI Taxonomy" id="46353"/>
    <lineage>
        <taxon>Bacteria</taxon>
        <taxon>Bacillati</taxon>
        <taxon>Actinomycetota</taxon>
        <taxon>Actinomycetes</taxon>
        <taxon>Micrococcales</taxon>
        <taxon>Microbacteriaceae</taxon>
        <taxon>Agrococcus</taxon>
    </lineage>
</organism>
<sequence length="108" mass="11645">MASPDALRGHVDAMLLSVLAEGPVHGYGAIERIRHRSDGALDFPSGTVYPALKRLERRGLIEGEWASEGRSKRVYRLTTAGTAALATERDDWAATSTVITRVLGQAQA</sequence>
<dbReference type="Proteomes" id="UP000275456">
    <property type="component" value="Unassembled WGS sequence"/>
</dbReference>
<dbReference type="PANTHER" id="PTHR33169:SF14">
    <property type="entry name" value="TRANSCRIPTIONAL REGULATOR RV3488"/>
    <property type="match status" value="1"/>
</dbReference>
<keyword evidence="3" id="KW-1185">Reference proteome</keyword>
<dbReference type="PANTHER" id="PTHR33169">
    <property type="entry name" value="PADR-FAMILY TRANSCRIPTIONAL REGULATOR"/>
    <property type="match status" value="1"/>
</dbReference>
<keyword evidence="2" id="KW-0238">DNA-binding</keyword>
<dbReference type="InterPro" id="IPR036388">
    <property type="entry name" value="WH-like_DNA-bd_sf"/>
</dbReference>
<dbReference type="EMBL" id="RKHJ01000001">
    <property type="protein sequence ID" value="ROR64781.1"/>
    <property type="molecule type" value="Genomic_DNA"/>
</dbReference>
<dbReference type="InterPro" id="IPR036390">
    <property type="entry name" value="WH_DNA-bd_sf"/>
</dbReference>
<evidence type="ECO:0000313" key="3">
    <source>
        <dbReference type="Proteomes" id="UP000275456"/>
    </source>
</evidence>
<dbReference type="InterPro" id="IPR005149">
    <property type="entry name" value="Tscrpt_reg_PadR_N"/>
</dbReference>
<dbReference type="Pfam" id="PF03551">
    <property type="entry name" value="PadR"/>
    <property type="match status" value="1"/>
</dbReference>
<protein>
    <submittedName>
        <fullName evidence="2">DNA-binding PadR family transcriptional regulator</fullName>
    </submittedName>
</protein>
<dbReference type="GO" id="GO:0003677">
    <property type="term" value="F:DNA binding"/>
    <property type="evidence" value="ECO:0007669"/>
    <property type="project" value="UniProtKB-KW"/>
</dbReference>
<feature type="domain" description="Transcription regulator PadR N-terminal" evidence="1">
    <location>
        <begin position="15"/>
        <end position="86"/>
    </location>
</feature>
<evidence type="ECO:0000313" key="2">
    <source>
        <dbReference type="EMBL" id="ROR64781.1"/>
    </source>
</evidence>
<dbReference type="OrthoDB" id="122286at2"/>
<reference evidence="2 3" key="1">
    <citation type="submission" date="2018-11" db="EMBL/GenBank/DDBJ databases">
        <title>Sequencing the genomes of 1000 actinobacteria strains.</title>
        <authorList>
            <person name="Klenk H.-P."/>
        </authorList>
    </citation>
    <scope>NUCLEOTIDE SEQUENCE [LARGE SCALE GENOMIC DNA]</scope>
    <source>
        <strain evidence="2 3">DSM 9580</strain>
    </source>
</reference>
<comment type="caution">
    <text evidence="2">The sequence shown here is derived from an EMBL/GenBank/DDBJ whole genome shotgun (WGS) entry which is preliminary data.</text>
</comment>
<accession>A0A3N2ANZ0</accession>
<dbReference type="AlphaFoldDB" id="A0A3N2ANZ0"/>
<name>A0A3N2ANZ0_9MICO</name>
<dbReference type="Gene3D" id="1.10.10.10">
    <property type="entry name" value="Winged helix-like DNA-binding domain superfamily/Winged helix DNA-binding domain"/>
    <property type="match status" value="1"/>
</dbReference>
<evidence type="ECO:0000259" key="1">
    <source>
        <dbReference type="Pfam" id="PF03551"/>
    </source>
</evidence>
<gene>
    <name evidence="2" type="ORF">EDD26_0130</name>
</gene>
<dbReference type="SUPFAM" id="SSF46785">
    <property type="entry name" value="Winged helix' DNA-binding domain"/>
    <property type="match status" value="1"/>
</dbReference>
<dbReference type="InterPro" id="IPR052509">
    <property type="entry name" value="Metal_resp_DNA-bind_regulator"/>
</dbReference>
<dbReference type="RefSeq" id="WP_123695949.1">
    <property type="nucleotide sequence ID" value="NZ_RKHJ01000001.1"/>
</dbReference>